<feature type="transmembrane region" description="Helical" evidence="1">
    <location>
        <begin position="103"/>
        <end position="121"/>
    </location>
</feature>
<dbReference type="Pfam" id="PF07907">
    <property type="entry name" value="YibE_F"/>
    <property type="match status" value="1"/>
</dbReference>
<dbReference type="PANTHER" id="PTHR41771:SF1">
    <property type="entry name" value="MEMBRANE PROTEIN"/>
    <property type="match status" value="1"/>
</dbReference>
<keyword evidence="1" id="KW-0812">Transmembrane</keyword>
<keyword evidence="3" id="KW-1185">Reference proteome</keyword>
<dbReference type="eggNOG" id="COG5438">
    <property type="taxonomic scope" value="Bacteria"/>
</dbReference>
<name>C7XU89_9LACO</name>
<organism evidence="2 3">
    <name type="scientific">Limosilactobacillus coleohominis 101-4-CHN</name>
    <dbReference type="NCBI Taxonomy" id="575594"/>
    <lineage>
        <taxon>Bacteria</taxon>
        <taxon>Bacillati</taxon>
        <taxon>Bacillota</taxon>
        <taxon>Bacilli</taxon>
        <taxon>Lactobacillales</taxon>
        <taxon>Lactobacillaceae</taxon>
        <taxon>Limosilactobacillus</taxon>
    </lineage>
</organism>
<dbReference type="EMBL" id="GG698802">
    <property type="protein sequence ID" value="EEU30850.1"/>
    <property type="molecule type" value="Genomic_DNA"/>
</dbReference>
<accession>C7XU89</accession>
<dbReference type="STRING" id="575594.HMPREF0501_00255"/>
<dbReference type="PANTHER" id="PTHR41771">
    <property type="entry name" value="MEMBRANE PROTEIN-RELATED"/>
    <property type="match status" value="1"/>
</dbReference>
<evidence type="ECO:0000313" key="2">
    <source>
        <dbReference type="EMBL" id="EEU30850.1"/>
    </source>
</evidence>
<keyword evidence="1" id="KW-1133">Transmembrane helix</keyword>
<reference evidence="2 3" key="1">
    <citation type="submission" date="2009-06" db="EMBL/GenBank/DDBJ databases">
        <title>The Genome Sequence of Lactobacillus coleohominis strain 101-4-CHN.</title>
        <authorList>
            <consortium name="The Broad Institute Genome Sequencing Platform"/>
            <person name="Ward D."/>
            <person name="Young S.K."/>
            <person name="Zeng Q."/>
            <person name="Koehrsen M."/>
            <person name="Alvarado L."/>
            <person name="Berlin A."/>
            <person name="Borenstein D."/>
            <person name="Chen Z."/>
            <person name="Engels R."/>
            <person name="Freedman E."/>
            <person name="Gellesch M."/>
            <person name="Goldberg J."/>
            <person name="Griggs A."/>
            <person name="Gujja S."/>
            <person name="Heiman D."/>
            <person name="Hepburn T."/>
            <person name="Howarth C."/>
            <person name="Jen D."/>
            <person name="Larson L."/>
            <person name="Lewis B."/>
            <person name="Mehta T."/>
            <person name="Park D."/>
            <person name="Pearson M."/>
            <person name="Roberts A."/>
            <person name="Saif S."/>
            <person name="Shea T."/>
            <person name="Shenoy N."/>
            <person name="Sisk P."/>
            <person name="Stolte C."/>
            <person name="Sykes S."/>
            <person name="Walk T."/>
            <person name="White J."/>
            <person name="Yandava C."/>
            <person name="Liu Y."/>
            <person name="Xu Q."/>
            <person name="Lander E."/>
            <person name="Nusbaum C."/>
            <person name="Galagan J."/>
            <person name="Birren B."/>
        </authorList>
    </citation>
    <scope>NUCLEOTIDE SEQUENCE [LARGE SCALE GENOMIC DNA]</scope>
    <source>
        <strain evidence="2 3">101-4-CHN</strain>
    </source>
</reference>
<feature type="transmembrane region" description="Helical" evidence="1">
    <location>
        <begin position="151"/>
        <end position="173"/>
    </location>
</feature>
<evidence type="ECO:0000256" key="1">
    <source>
        <dbReference type="SAM" id="Phobius"/>
    </source>
</evidence>
<protein>
    <submittedName>
        <fullName evidence="2">YibE/F-like protein</fullName>
    </submittedName>
</protein>
<feature type="transmembrane region" description="Helical" evidence="1">
    <location>
        <begin position="278"/>
        <end position="298"/>
    </location>
</feature>
<gene>
    <name evidence="2" type="ORF">HMPREF0501_00255</name>
</gene>
<keyword evidence="1" id="KW-0472">Membrane</keyword>
<dbReference type="AlphaFoldDB" id="C7XU89"/>
<sequence>MTFACHDQFLYHQPIAKITKVTNSKPLTQVDEFQNKDQITYQKIQGIVLNGHYCGKKIHLKNSFTKTHATDQEFHKNRQVFVSQIVKSKNGLEGNIKNVKRDYVIVFLGWLVVTLLILLMNKDGLKTIFSVIINTFVFIFAIWIDQHVYGNAVIIVFSILTICFSAISLLIILGPNKKMLATFFSTIIGTLFSVLLGILILKITKNRGVFYESMQYVTQIPQTLFLAELMLGSLGAVMDECSDIIATLFELHSLNPMISRQQLFQAGKKVGNEIVGPLINVLFLVFMTGTFASSILYLKNNNSWGYTFNMNMSLGMVQSLISAIGIASVVPIVSMFGALLLGRKQVDE</sequence>
<proteinExistence type="predicted"/>
<dbReference type="InterPro" id="IPR012507">
    <property type="entry name" value="YibE_F"/>
</dbReference>
<dbReference type="HOGENOM" id="CLU_028166_1_1_9"/>
<evidence type="ECO:0000313" key="3">
    <source>
        <dbReference type="Proteomes" id="UP000003987"/>
    </source>
</evidence>
<dbReference type="Proteomes" id="UP000003987">
    <property type="component" value="Unassembled WGS sequence"/>
</dbReference>
<feature type="transmembrane region" description="Helical" evidence="1">
    <location>
        <begin position="179"/>
        <end position="201"/>
    </location>
</feature>
<feature type="transmembrane region" description="Helical" evidence="1">
    <location>
        <begin position="318"/>
        <end position="341"/>
    </location>
</feature>
<feature type="transmembrane region" description="Helical" evidence="1">
    <location>
        <begin position="127"/>
        <end position="144"/>
    </location>
</feature>